<keyword evidence="1" id="KW-0547">Nucleotide-binding</keyword>
<evidence type="ECO:0000256" key="2">
    <source>
        <dbReference type="ARBA" id="ARBA00022840"/>
    </source>
</evidence>
<feature type="domain" description="Helicase C-terminal" evidence="5">
    <location>
        <begin position="321"/>
        <end position="463"/>
    </location>
</feature>
<organism evidence="6 7">
    <name type="scientific">Suicoccus acidiformans</name>
    <dbReference type="NCBI Taxonomy" id="2036206"/>
    <lineage>
        <taxon>Bacteria</taxon>
        <taxon>Bacillati</taxon>
        <taxon>Bacillota</taxon>
        <taxon>Bacilli</taxon>
        <taxon>Lactobacillales</taxon>
        <taxon>Aerococcaceae</taxon>
        <taxon>Suicoccus</taxon>
    </lineage>
</organism>
<dbReference type="AlphaFoldDB" id="A0A347WNY0"/>
<keyword evidence="7" id="KW-1185">Reference proteome</keyword>
<evidence type="ECO:0000259" key="5">
    <source>
        <dbReference type="PROSITE" id="PS51194"/>
    </source>
</evidence>
<gene>
    <name evidence="6" type="ORF">CL176_11535</name>
</gene>
<accession>A0A347WNY0</accession>
<proteinExistence type="predicted"/>
<name>A0A347WNY0_9LACT</name>
<dbReference type="SUPFAM" id="SSF52540">
    <property type="entry name" value="P-loop containing nucleoside triphosphate hydrolases"/>
    <property type="match status" value="1"/>
</dbReference>
<dbReference type="InterPro" id="IPR011545">
    <property type="entry name" value="DEAD/DEAH_box_helicase_dom"/>
</dbReference>
<dbReference type="EMBL" id="CP023434">
    <property type="protein sequence ID" value="AXY26787.1"/>
    <property type="molecule type" value="Genomic_DNA"/>
</dbReference>
<dbReference type="GO" id="GO:0006310">
    <property type="term" value="P:DNA recombination"/>
    <property type="evidence" value="ECO:0007669"/>
    <property type="project" value="TreeGrafter"/>
</dbReference>
<dbReference type="InterPro" id="IPR027417">
    <property type="entry name" value="P-loop_NTPase"/>
</dbReference>
<keyword evidence="3" id="KW-0238">DNA-binding</keyword>
<dbReference type="Proteomes" id="UP000263232">
    <property type="component" value="Chromosome"/>
</dbReference>
<reference evidence="6 7" key="1">
    <citation type="submission" date="2017-09" db="EMBL/GenBank/DDBJ databases">
        <title>Complete genome sequence of Oxytococcus suis strain ZY16052.</title>
        <authorList>
            <person name="Li F."/>
        </authorList>
    </citation>
    <scope>NUCLEOTIDE SEQUENCE [LARGE SCALE GENOMIC DNA]</scope>
    <source>
        <strain evidence="6 7">ZY16052</strain>
    </source>
</reference>
<dbReference type="KEGG" id="abae:CL176_11535"/>
<evidence type="ECO:0000259" key="4">
    <source>
        <dbReference type="PROSITE" id="PS51192"/>
    </source>
</evidence>
<dbReference type="InterPro" id="IPR001650">
    <property type="entry name" value="Helicase_C-like"/>
</dbReference>
<dbReference type="PROSITE" id="PS51194">
    <property type="entry name" value="HELICASE_CTER"/>
    <property type="match status" value="1"/>
</dbReference>
<dbReference type="OrthoDB" id="2077914at2"/>
<evidence type="ECO:0000313" key="7">
    <source>
        <dbReference type="Proteomes" id="UP000263232"/>
    </source>
</evidence>
<dbReference type="GO" id="GO:0005524">
    <property type="term" value="F:ATP binding"/>
    <property type="evidence" value="ECO:0007669"/>
    <property type="project" value="UniProtKB-KW"/>
</dbReference>
<dbReference type="GO" id="GO:0003677">
    <property type="term" value="F:DNA binding"/>
    <property type="evidence" value="ECO:0007669"/>
    <property type="project" value="UniProtKB-KW"/>
</dbReference>
<evidence type="ECO:0000313" key="6">
    <source>
        <dbReference type="EMBL" id="AXY26787.1"/>
    </source>
</evidence>
<dbReference type="GO" id="GO:0006302">
    <property type="term" value="P:double-strand break repair"/>
    <property type="evidence" value="ECO:0007669"/>
    <property type="project" value="TreeGrafter"/>
</dbReference>
<feature type="domain" description="Helicase ATP-binding" evidence="4">
    <location>
        <begin position="134"/>
        <end position="286"/>
    </location>
</feature>
<dbReference type="Pfam" id="PF00271">
    <property type="entry name" value="Helicase_C"/>
    <property type="match status" value="1"/>
</dbReference>
<dbReference type="SMART" id="SM00490">
    <property type="entry name" value="HELICc"/>
    <property type="match status" value="1"/>
</dbReference>
<protein>
    <recommendedName>
        <fullName evidence="8">DNA/RNA helicase</fullName>
    </recommendedName>
</protein>
<dbReference type="GO" id="GO:0043138">
    <property type="term" value="F:3'-5' DNA helicase activity"/>
    <property type="evidence" value="ECO:0007669"/>
    <property type="project" value="TreeGrafter"/>
</dbReference>
<keyword evidence="2" id="KW-0067">ATP-binding</keyword>
<dbReference type="PANTHER" id="PTHR30580">
    <property type="entry name" value="PRIMOSOMAL PROTEIN N"/>
    <property type="match status" value="1"/>
</dbReference>
<evidence type="ECO:0008006" key="8">
    <source>
        <dbReference type="Google" id="ProtNLM"/>
    </source>
</evidence>
<evidence type="ECO:0000256" key="3">
    <source>
        <dbReference type="ARBA" id="ARBA00023125"/>
    </source>
</evidence>
<dbReference type="InterPro" id="IPR014001">
    <property type="entry name" value="Helicase_ATP-bd"/>
</dbReference>
<dbReference type="Pfam" id="PF00270">
    <property type="entry name" value="DEAD"/>
    <property type="match status" value="1"/>
</dbReference>
<dbReference type="SMART" id="SM00487">
    <property type="entry name" value="DEXDc"/>
    <property type="match status" value="1"/>
</dbReference>
<evidence type="ECO:0000256" key="1">
    <source>
        <dbReference type="ARBA" id="ARBA00022741"/>
    </source>
</evidence>
<dbReference type="GO" id="GO:0006270">
    <property type="term" value="P:DNA replication initiation"/>
    <property type="evidence" value="ECO:0007669"/>
    <property type="project" value="TreeGrafter"/>
</dbReference>
<sequence>MNRSLASLFWGRLLTEHEVKHSLQAIGQGDSYEAVIQELGAREAIVASDEGYRCGRCNNTDSHQFVRLDMPTTIQTEDLVYCLACIQMGRITKGKSLYYLPQAPAQERVKENSLLTWEGTLSAEQARGSQALIESLADTQRPHMIHAVTGAGKTEMIFPAIAHVLEAGGRVCVASPRIDVCLELAPRLQTAFKEVPVSLLYGHSEEAYTYTPLVVSTTHQLLRFAEAFDLLIVDEVDAFPYVNNSQLHFAVERAVQASGKLIYLTATPNQHLKDLVDNQQLTATVLPARYHGYPLPEPVFTWIGDWRHAIRTRNQQSELWRLLQEVLALEGVQLIFMPSIRLAEALFAWLQQSSSPYLMACVHAKDPERKVKVQALRDGAYQALITTTILERGVTFENCQVCIVGAESPLYSQAALVQMSGRVGRRPNYPTGQLIYAHGGISRAMKQARQEIQTMNAMGRKRGLLHHDQA</sequence>
<dbReference type="PROSITE" id="PS51192">
    <property type="entry name" value="HELICASE_ATP_BIND_1"/>
    <property type="match status" value="1"/>
</dbReference>
<dbReference type="Gene3D" id="3.40.50.300">
    <property type="entry name" value="P-loop containing nucleotide triphosphate hydrolases"/>
    <property type="match status" value="2"/>
</dbReference>
<dbReference type="PANTHER" id="PTHR30580:SF1">
    <property type="entry name" value="COMF OPERON PROTEIN 1"/>
    <property type="match status" value="1"/>
</dbReference>